<dbReference type="Proteomes" id="UP000031866">
    <property type="component" value="Chromosome"/>
</dbReference>
<dbReference type="PANTHER" id="PTHR30024">
    <property type="entry name" value="ALIPHATIC SULFONATES-BINDING PROTEIN-RELATED"/>
    <property type="match status" value="1"/>
</dbReference>
<dbReference type="STRING" id="1520.LF65_03293"/>
<comment type="similarity">
    <text evidence="1">Belongs to the bacterial solute-binding protein SsuA/TauA family.</text>
</comment>
<evidence type="ECO:0000313" key="3">
    <source>
        <dbReference type="EMBL" id="AJG99856.1"/>
    </source>
</evidence>
<dbReference type="InterPro" id="IPR001638">
    <property type="entry name" value="Solute-binding_3/MltF_N"/>
</dbReference>
<dbReference type="SUPFAM" id="SSF53850">
    <property type="entry name" value="Periplasmic binding protein-like II"/>
    <property type="match status" value="1"/>
</dbReference>
<dbReference type="EMBL" id="CP010086">
    <property type="protein sequence ID" value="AJG99856.1"/>
    <property type="molecule type" value="Genomic_DNA"/>
</dbReference>
<evidence type="ECO:0000313" key="4">
    <source>
        <dbReference type="Proteomes" id="UP000031866"/>
    </source>
</evidence>
<feature type="domain" description="Solute-binding protein family 3/N-terminal" evidence="2">
    <location>
        <begin position="42"/>
        <end position="270"/>
    </location>
</feature>
<protein>
    <recommendedName>
        <fullName evidence="2">Solute-binding protein family 3/N-terminal domain-containing protein</fullName>
    </recommendedName>
</protein>
<dbReference type="Gene3D" id="3.40.190.10">
    <property type="entry name" value="Periplasmic binding protein-like II"/>
    <property type="match status" value="2"/>
</dbReference>
<organism evidence="3 4">
    <name type="scientific">Clostridium beijerinckii</name>
    <name type="common">Clostridium MP</name>
    <dbReference type="NCBI Taxonomy" id="1520"/>
    <lineage>
        <taxon>Bacteria</taxon>
        <taxon>Bacillati</taxon>
        <taxon>Bacillota</taxon>
        <taxon>Clostridia</taxon>
        <taxon>Eubacteriales</taxon>
        <taxon>Clostridiaceae</taxon>
        <taxon>Clostridium</taxon>
    </lineage>
</organism>
<evidence type="ECO:0000259" key="2">
    <source>
        <dbReference type="SMART" id="SM00062"/>
    </source>
</evidence>
<dbReference type="KEGG" id="cbei:LF65_03293"/>
<dbReference type="PROSITE" id="PS51257">
    <property type="entry name" value="PROKAR_LIPOPROTEIN"/>
    <property type="match status" value="1"/>
</dbReference>
<dbReference type="AlphaFoldDB" id="A0A0B5QNL2"/>
<gene>
    <name evidence="3" type="ORF">LF65_03293</name>
</gene>
<dbReference type="RefSeq" id="WP_041897307.1">
    <property type="nucleotide sequence ID" value="NZ_CP010086.2"/>
</dbReference>
<name>A0A0B5QNL2_CLOBE</name>
<accession>A0A0B5QNL2</accession>
<proteinExistence type="inferred from homology"/>
<dbReference type="SMART" id="SM00062">
    <property type="entry name" value="PBPb"/>
    <property type="match status" value="1"/>
</dbReference>
<evidence type="ECO:0000256" key="1">
    <source>
        <dbReference type="ARBA" id="ARBA00010742"/>
    </source>
</evidence>
<reference evidence="4" key="1">
    <citation type="submission" date="2014-12" db="EMBL/GenBank/DDBJ databases">
        <title>Genome sequence of Clostridium beijerinckii strain 59B.</title>
        <authorList>
            <person name="Little G.T."/>
            <person name="Minton N.P."/>
        </authorList>
    </citation>
    <scope>NUCLEOTIDE SEQUENCE [LARGE SCALE GENOMIC DNA]</scope>
    <source>
        <strain evidence="4">59B</strain>
    </source>
</reference>
<dbReference type="Pfam" id="PF09084">
    <property type="entry name" value="NMT1"/>
    <property type="match status" value="1"/>
</dbReference>
<dbReference type="PANTHER" id="PTHR30024:SF42">
    <property type="entry name" value="ALIPHATIC SULFONATES-BINDING PROTEIN-RELATED"/>
    <property type="match status" value="1"/>
</dbReference>
<dbReference type="InterPro" id="IPR015168">
    <property type="entry name" value="SsuA/THI5"/>
</dbReference>
<sequence>MKRKISIVLSIILILVLTITGCSSQNNITKTDNSSNESTKKVVRIAFVSQSDTLSDYGTGGIAQQKKYFEEEFKKIGYEPEYVPFSGGGPAINEAIVAKKLDFAIYGDLPSIVLKSKGIGVSLIGITNNSLNLDLIVSKNSSINSVQDIKGKKIIVTKGTIVQNYFQHLIDANNINISDVDVVNAGGDSVSTFLSGSVDGLGTTDIQAQKLVQDGSAKIIHSTVDKLDWSSQNVVLSRDDFAKDNPDAPVALLKALIRGKNLIKDTSDKNEIYKFFDTGLGEAPTKKAFGFDGEKFDFASVEINSNSVNKLKDLNKFLLDQKLINNSVDIDKYVNTTYYDKAIKELK</sequence>